<keyword evidence="10 12" id="KW-0472">Membrane</keyword>
<dbReference type="SUPFAM" id="SSF55874">
    <property type="entry name" value="ATPase domain of HSP90 chaperone/DNA topoisomerase II/histidine kinase"/>
    <property type="match status" value="1"/>
</dbReference>
<dbReference type="InterPro" id="IPR003661">
    <property type="entry name" value="HisK_dim/P_dom"/>
</dbReference>
<evidence type="ECO:0000313" key="16">
    <source>
        <dbReference type="EMBL" id="WNM27142.1"/>
    </source>
</evidence>
<comment type="catalytic activity">
    <reaction evidence="1">
        <text>ATP + protein L-histidine = ADP + protein N-phospho-L-histidine.</text>
        <dbReference type="EC" id="2.7.13.3"/>
    </reaction>
</comment>
<evidence type="ECO:0000256" key="1">
    <source>
        <dbReference type="ARBA" id="ARBA00000085"/>
    </source>
</evidence>
<evidence type="ECO:0000256" key="4">
    <source>
        <dbReference type="ARBA" id="ARBA00022553"/>
    </source>
</evidence>
<feature type="compositionally biased region" description="Low complexity" evidence="11">
    <location>
        <begin position="493"/>
        <end position="513"/>
    </location>
</feature>
<evidence type="ECO:0000256" key="10">
    <source>
        <dbReference type="ARBA" id="ARBA00023136"/>
    </source>
</evidence>
<evidence type="ECO:0000259" key="13">
    <source>
        <dbReference type="PROSITE" id="PS50109"/>
    </source>
</evidence>
<dbReference type="RefSeq" id="WP_313497918.1">
    <property type="nucleotide sequence ID" value="NZ_CP134879.1"/>
</dbReference>
<reference evidence="15 17" key="1">
    <citation type="submission" date="2023-09" db="EMBL/GenBank/DDBJ databases">
        <title>Demequina sp. a novel bacteria isolated from Capsicum annuum.</title>
        <authorList>
            <person name="Humaira Z."/>
            <person name="Lee J."/>
            <person name="Cho D."/>
        </authorList>
    </citation>
    <scope>NUCLEOTIDE SEQUENCE [LARGE SCALE GENOMIC DNA]</scope>
    <source>
        <strain evidence="15 17">OYTSA14</strain>
        <strain evidence="16">PMTSA13</strain>
    </source>
</reference>
<feature type="region of interest" description="Disordered" evidence="11">
    <location>
        <begin position="491"/>
        <end position="513"/>
    </location>
</feature>
<dbReference type="InterPro" id="IPR050428">
    <property type="entry name" value="TCS_sensor_his_kinase"/>
</dbReference>
<dbReference type="InterPro" id="IPR036890">
    <property type="entry name" value="HATPase_C_sf"/>
</dbReference>
<dbReference type="PANTHER" id="PTHR45436">
    <property type="entry name" value="SENSOR HISTIDINE KINASE YKOH"/>
    <property type="match status" value="1"/>
</dbReference>
<comment type="subcellular location">
    <subcellularLocation>
        <location evidence="2">Cell membrane</location>
    </subcellularLocation>
</comment>
<evidence type="ECO:0000256" key="6">
    <source>
        <dbReference type="ARBA" id="ARBA00022692"/>
    </source>
</evidence>
<evidence type="ECO:0000259" key="14">
    <source>
        <dbReference type="PROSITE" id="PS50885"/>
    </source>
</evidence>
<dbReference type="SUPFAM" id="SSF158472">
    <property type="entry name" value="HAMP domain-like"/>
    <property type="match status" value="1"/>
</dbReference>
<feature type="transmembrane region" description="Helical" evidence="12">
    <location>
        <begin position="12"/>
        <end position="34"/>
    </location>
</feature>
<dbReference type="InterPro" id="IPR004358">
    <property type="entry name" value="Sig_transdc_His_kin-like_C"/>
</dbReference>
<dbReference type="CDD" id="cd06225">
    <property type="entry name" value="HAMP"/>
    <property type="match status" value="1"/>
</dbReference>
<keyword evidence="8 12" id="KW-1133">Transmembrane helix</keyword>
<dbReference type="SMART" id="SM00387">
    <property type="entry name" value="HATPase_c"/>
    <property type="match status" value="1"/>
</dbReference>
<dbReference type="Gene3D" id="3.30.565.10">
    <property type="entry name" value="Histidine kinase-like ATPase, C-terminal domain"/>
    <property type="match status" value="1"/>
</dbReference>
<accession>A0AA96F9Y2</accession>
<dbReference type="CDD" id="cd00075">
    <property type="entry name" value="HATPase"/>
    <property type="match status" value="1"/>
</dbReference>
<evidence type="ECO:0000256" key="9">
    <source>
        <dbReference type="ARBA" id="ARBA00023012"/>
    </source>
</evidence>
<dbReference type="PROSITE" id="PS50885">
    <property type="entry name" value="HAMP"/>
    <property type="match status" value="1"/>
</dbReference>
<dbReference type="Gene3D" id="1.10.287.130">
    <property type="match status" value="1"/>
</dbReference>
<dbReference type="InterPro" id="IPR036097">
    <property type="entry name" value="HisK_dim/P_sf"/>
</dbReference>
<dbReference type="KEGG" id="dcp:RN607_13200"/>
<dbReference type="Proteomes" id="UP001304125">
    <property type="component" value="Chromosome"/>
</dbReference>
<dbReference type="Pfam" id="PF00512">
    <property type="entry name" value="HisKA"/>
    <property type="match status" value="1"/>
</dbReference>
<dbReference type="InterPro" id="IPR003660">
    <property type="entry name" value="HAMP_dom"/>
</dbReference>
<dbReference type="SMART" id="SM00304">
    <property type="entry name" value="HAMP"/>
    <property type="match status" value="1"/>
</dbReference>
<protein>
    <recommendedName>
        <fullName evidence="3">histidine kinase</fullName>
        <ecNumber evidence="3">2.7.13.3</ecNumber>
    </recommendedName>
</protein>
<gene>
    <name evidence="15" type="ORF">RN606_13295</name>
    <name evidence="16" type="ORF">RN607_13200</name>
</gene>
<dbReference type="GO" id="GO:0005886">
    <property type="term" value="C:plasma membrane"/>
    <property type="evidence" value="ECO:0007669"/>
    <property type="project" value="UniProtKB-SubCell"/>
</dbReference>
<evidence type="ECO:0000313" key="15">
    <source>
        <dbReference type="EMBL" id="WNM24320.1"/>
    </source>
</evidence>
<dbReference type="SUPFAM" id="SSF47384">
    <property type="entry name" value="Homodimeric domain of signal transducing histidine kinase"/>
    <property type="match status" value="1"/>
</dbReference>
<dbReference type="PROSITE" id="PS50109">
    <property type="entry name" value="HIS_KIN"/>
    <property type="match status" value="1"/>
</dbReference>
<feature type="domain" description="HAMP" evidence="14">
    <location>
        <begin position="201"/>
        <end position="254"/>
    </location>
</feature>
<sequence length="513" mass="53265">MSEAHPGLSLRTRLMIGLAVVAAIAIGVAVTVTVTTHSYLVQQLDARLESYSGQIDAVLLHRNDSSSDVIVPLTPPGSTESSERPSDAYTGLINATDGSYGFALKPNTASDDTEPDLSQLDVALFADGQAFSTTVDALGGEAGEYRVLVRPFNASGGTYWSFTALSMDSVQDATTRLVVIEAFGIGALLAGLALVGLWVIRLGITPMRRMVDASKQIAEGDMSVRLEGASAGSESHDLAIALNGMIGRLQASLTERERSEAKLREFVADASHELRTPLTTVLGYAQLYRKGALSDKADVDDAWVRTESEAGRMKRLVEDMLELAKYDALPELQRVDADITALAAEIVGDSAAADPDTEFALEADGPAIAAVDADKVRQAVINIVRNAAIHGGDNVTVRVTTTSGAVRIAVEDDGPGMSPEVAARATERFVRGDSSRSRATGGGAGLGLAITAAIVDAHGGTLNVTSTVGHGTTVTMTIPRAPLTTGATPIVRTAPSPASTASAPSASTPALGD</sequence>
<dbReference type="Pfam" id="PF00672">
    <property type="entry name" value="HAMP"/>
    <property type="match status" value="1"/>
</dbReference>
<proteinExistence type="predicted"/>
<accession>A0AA96FCC4</accession>
<dbReference type="PRINTS" id="PR00344">
    <property type="entry name" value="BCTRLSENSOR"/>
</dbReference>
<keyword evidence="7 15" id="KW-0418">Kinase</keyword>
<feature type="transmembrane region" description="Helical" evidence="12">
    <location>
        <begin position="177"/>
        <end position="200"/>
    </location>
</feature>
<keyword evidence="17" id="KW-1185">Reference proteome</keyword>
<evidence type="ECO:0000256" key="12">
    <source>
        <dbReference type="SAM" id="Phobius"/>
    </source>
</evidence>
<dbReference type="SMART" id="SM00388">
    <property type="entry name" value="HisKA"/>
    <property type="match status" value="1"/>
</dbReference>
<evidence type="ECO:0000256" key="8">
    <source>
        <dbReference type="ARBA" id="ARBA00022989"/>
    </source>
</evidence>
<dbReference type="FunFam" id="1.10.287.130:FF:000001">
    <property type="entry name" value="Two-component sensor histidine kinase"/>
    <property type="match status" value="1"/>
</dbReference>
<evidence type="ECO:0000256" key="2">
    <source>
        <dbReference type="ARBA" id="ARBA00004236"/>
    </source>
</evidence>
<dbReference type="AlphaFoldDB" id="A0AA96F9Y2"/>
<dbReference type="Gene3D" id="6.10.340.10">
    <property type="match status" value="1"/>
</dbReference>
<keyword evidence="5" id="KW-0808">Transferase</keyword>
<evidence type="ECO:0000256" key="7">
    <source>
        <dbReference type="ARBA" id="ARBA00022777"/>
    </source>
</evidence>
<dbReference type="EMBL" id="CP134880">
    <property type="protein sequence ID" value="WNM27142.1"/>
    <property type="molecule type" value="Genomic_DNA"/>
</dbReference>
<dbReference type="CDD" id="cd00082">
    <property type="entry name" value="HisKA"/>
    <property type="match status" value="1"/>
</dbReference>
<dbReference type="InterPro" id="IPR003594">
    <property type="entry name" value="HATPase_dom"/>
</dbReference>
<keyword evidence="6 12" id="KW-0812">Transmembrane</keyword>
<evidence type="ECO:0000256" key="3">
    <source>
        <dbReference type="ARBA" id="ARBA00012438"/>
    </source>
</evidence>
<dbReference type="PANTHER" id="PTHR45436:SF5">
    <property type="entry name" value="SENSOR HISTIDINE KINASE TRCS"/>
    <property type="match status" value="1"/>
</dbReference>
<feature type="domain" description="Histidine kinase" evidence="13">
    <location>
        <begin position="269"/>
        <end position="482"/>
    </location>
</feature>
<keyword evidence="4" id="KW-0597">Phosphoprotein</keyword>
<dbReference type="EMBL" id="CP134879">
    <property type="protein sequence ID" value="WNM24320.1"/>
    <property type="molecule type" value="Genomic_DNA"/>
</dbReference>
<keyword evidence="9" id="KW-0902">Two-component regulatory system</keyword>
<evidence type="ECO:0000256" key="5">
    <source>
        <dbReference type="ARBA" id="ARBA00022679"/>
    </source>
</evidence>
<organism evidence="15 17">
    <name type="scientific">Demequina capsici</name>
    <dbReference type="NCBI Taxonomy" id="3075620"/>
    <lineage>
        <taxon>Bacteria</taxon>
        <taxon>Bacillati</taxon>
        <taxon>Actinomycetota</taxon>
        <taxon>Actinomycetes</taxon>
        <taxon>Micrococcales</taxon>
        <taxon>Demequinaceae</taxon>
        <taxon>Demequina</taxon>
    </lineage>
</organism>
<evidence type="ECO:0000256" key="11">
    <source>
        <dbReference type="SAM" id="MobiDB-lite"/>
    </source>
</evidence>
<dbReference type="Proteomes" id="UP001303408">
    <property type="component" value="Chromosome"/>
</dbReference>
<evidence type="ECO:0000313" key="17">
    <source>
        <dbReference type="Proteomes" id="UP001304125"/>
    </source>
</evidence>
<name>A0AA96F9Y2_9MICO</name>
<dbReference type="Pfam" id="PF02518">
    <property type="entry name" value="HATPase_c"/>
    <property type="match status" value="1"/>
</dbReference>
<dbReference type="GO" id="GO:0000155">
    <property type="term" value="F:phosphorelay sensor kinase activity"/>
    <property type="evidence" value="ECO:0007669"/>
    <property type="project" value="InterPro"/>
</dbReference>
<dbReference type="InterPro" id="IPR005467">
    <property type="entry name" value="His_kinase_dom"/>
</dbReference>
<dbReference type="EC" id="2.7.13.3" evidence="3"/>